<dbReference type="EMBL" id="PQIB02000008">
    <property type="protein sequence ID" value="RLN05344.1"/>
    <property type="molecule type" value="Genomic_DNA"/>
</dbReference>
<dbReference type="PANTHER" id="PTHR47430">
    <property type="entry name" value="GB|AAC33480.1"/>
    <property type="match status" value="1"/>
</dbReference>
<evidence type="ECO:0000313" key="3">
    <source>
        <dbReference type="EMBL" id="RLN05344.1"/>
    </source>
</evidence>
<gene>
    <name evidence="3" type="ORF">C2845_PM13G09580</name>
</gene>
<dbReference type="SMART" id="SM00717">
    <property type="entry name" value="SANT"/>
    <property type="match status" value="2"/>
</dbReference>
<proteinExistence type="predicted"/>
<protein>
    <recommendedName>
        <fullName evidence="2">Myb-like domain-containing protein</fullName>
    </recommendedName>
</protein>
<dbReference type="OrthoDB" id="39591at2759"/>
<dbReference type="AlphaFoldDB" id="A0A3L6RLB2"/>
<dbReference type="SUPFAM" id="SSF46689">
    <property type="entry name" value="Homeodomain-like"/>
    <property type="match status" value="1"/>
</dbReference>
<evidence type="ECO:0000259" key="2">
    <source>
        <dbReference type="PROSITE" id="PS50090"/>
    </source>
</evidence>
<evidence type="ECO:0000313" key="4">
    <source>
        <dbReference type="Proteomes" id="UP000275267"/>
    </source>
</evidence>
<evidence type="ECO:0000256" key="1">
    <source>
        <dbReference type="SAM" id="MobiDB-lite"/>
    </source>
</evidence>
<dbReference type="Proteomes" id="UP000275267">
    <property type="component" value="Unassembled WGS sequence"/>
</dbReference>
<accession>A0A3L6RLB2</accession>
<feature type="region of interest" description="Disordered" evidence="1">
    <location>
        <begin position="1"/>
        <end position="109"/>
    </location>
</feature>
<organism evidence="3 4">
    <name type="scientific">Panicum miliaceum</name>
    <name type="common">Proso millet</name>
    <name type="synonym">Broomcorn millet</name>
    <dbReference type="NCBI Taxonomy" id="4540"/>
    <lineage>
        <taxon>Eukaryota</taxon>
        <taxon>Viridiplantae</taxon>
        <taxon>Streptophyta</taxon>
        <taxon>Embryophyta</taxon>
        <taxon>Tracheophyta</taxon>
        <taxon>Spermatophyta</taxon>
        <taxon>Magnoliopsida</taxon>
        <taxon>Liliopsida</taxon>
        <taxon>Poales</taxon>
        <taxon>Poaceae</taxon>
        <taxon>PACMAD clade</taxon>
        <taxon>Panicoideae</taxon>
        <taxon>Panicodae</taxon>
        <taxon>Paniceae</taxon>
        <taxon>Panicinae</taxon>
        <taxon>Panicum</taxon>
        <taxon>Panicum sect. Panicum</taxon>
    </lineage>
</organism>
<sequence>MNKGGGEHDSKSKKGKRKHRDGETSSNGSSRDQIVSGGDKKRIRKEPSVTLEEGNEGKKKRRKERDNIGHLSQNTPAGDGKNCNEEKKTSKDDNDGGKSGKVNMARRKDKVKRVSFTDDVEVFNIDGGGADEEGDGSGDSGLVHGKRFTPEEDAKLMEAIEKYAEMKQLGEKGLEMIWASMKHPELRGCWAEIVYHLKHSMNQGSHSCTCMFGVDIPYFRWIWLIGVYTVKKYRHGHGLGLDEYQNLFDLVNLDLRVKAHQKIAPTHRQLRDNISWEAISEKLTTRSNKDCCLKWYQQLASPLVKEGIWADTDDYLLMEALQKVDAVCVEDVDWERLIDHRSGELCRQWWNQMVRKIGGHREKPFIEQVEVLARRYYQEMLDYRKAEPSDLSPDELTGGTD</sequence>
<feature type="compositionally biased region" description="Basic and acidic residues" evidence="1">
    <location>
        <begin position="1"/>
        <end position="12"/>
    </location>
</feature>
<reference evidence="4" key="1">
    <citation type="journal article" date="2019" name="Nat. Commun.">
        <title>The genome of broomcorn millet.</title>
        <authorList>
            <person name="Zou C."/>
            <person name="Miki D."/>
            <person name="Li D."/>
            <person name="Tang Q."/>
            <person name="Xiao L."/>
            <person name="Rajput S."/>
            <person name="Deng P."/>
            <person name="Jia W."/>
            <person name="Huang R."/>
            <person name="Zhang M."/>
            <person name="Sun Y."/>
            <person name="Hu J."/>
            <person name="Fu X."/>
            <person name="Schnable P.S."/>
            <person name="Li F."/>
            <person name="Zhang H."/>
            <person name="Feng B."/>
            <person name="Zhu X."/>
            <person name="Liu R."/>
            <person name="Schnable J.C."/>
            <person name="Zhu J.-K."/>
            <person name="Zhang H."/>
        </authorList>
    </citation>
    <scope>NUCLEOTIDE SEQUENCE [LARGE SCALE GENOMIC DNA]</scope>
</reference>
<dbReference type="PROSITE" id="PS50090">
    <property type="entry name" value="MYB_LIKE"/>
    <property type="match status" value="1"/>
</dbReference>
<dbReference type="InterPro" id="IPR009057">
    <property type="entry name" value="Homeodomain-like_sf"/>
</dbReference>
<feature type="compositionally biased region" description="Polar residues" evidence="1">
    <location>
        <begin position="24"/>
        <end position="33"/>
    </location>
</feature>
<dbReference type="PANTHER" id="PTHR47430:SF4">
    <property type="entry name" value="GB|AAC33480.1"/>
    <property type="match status" value="1"/>
</dbReference>
<dbReference type="Gene3D" id="1.10.10.60">
    <property type="entry name" value="Homeodomain-like"/>
    <property type="match status" value="1"/>
</dbReference>
<comment type="caution">
    <text evidence="3">The sequence shown here is derived from an EMBL/GenBank/DDBJ whole genome shotgun (WGS) entry which is preliminary data.</text>
</comment>
<dbReference type="STRING" id="4540.A0A3L6RLB2"/>
<feature type="compositionally biased region" description="Basic and acidic residues" evidence="1">
    <location>
        <begin position="82"/>
        <end position="98"/>
    </location>
</feature>
<feature type="domain" description="Myb-like" evidence="2">
    <location>
        <begin position="301"/>
        <end position="354"/>
    </location>
</feature>
<name>A0A3L6RLB2_PANMI</name>
<dbReference type="InterPro" id="IPR001005">
    <property type="entry name" value="SANT/Myb"/>
</dbReference>
<keyword evidence="4" id="KW-1185">Reference proteome</keyword>